<dbReference type="PROSITE" id="PS50043">
    <property type="entry name" value="HTH_LUXR_2"/>
    <property type="match status" value="1"/>
</dbReference>
<dbReference type="CDD" id="cd06170">
    <property type="entry name" value="LuxR_C_like"/>
    <property type="match status" value="1"/>
</dbReference>
<keyword evidence="6" id="KW-1185">Reference proteome</keyword>
<dbReference type="PANTHER" id="PTHR44688:SF16">
    <property type="entry name" value="DNA-BINDING TRANSCRIPTIONAL ACTIVATOR DEVR_DOSR"/>
    <property type="match status" value="1"/>
</dbReference>
<evidence type="ECO:0000259" key="4">
    <source>
        <dbReference type="PROSITE" id="PS50043"/>
    </source>
</evidence>
<reference evidence="6" key="1">
    <citation type="submission" date="2016-10" db="EMBL/GenBank/DDBJ databases">
        <authorList>
            <person name="Varghese N."/>
            <person name="Submissions S."/>
        </authorList>
    </citation>
    <scope>NUCLEOTIDE SEQUENCE [LARGE SCALE GENOMIC DNA]</scope>
    <source>
        <strain evidence="6">DSM 45722</strain>
    </source>
</reference>
<evidence type="ECO:0000313" key="6">
    <source>
        <dbReference type="Proteomes" id="UP000198981"/>
    </source>
</evidence>
<evidence type="ECO:0000256" key="1">
    <source>
        <dbReference type="ARBA" id="ARBA00023015"/>
    </source>
</evidence>
<evidence type="ECO:0000256" key="3">
    <source>
        <dbReference type="ARBA" id="ARBA00023163"/>
    </source>
</evidence>
<name>A0A1G4Z1C2_9ACTN</name>
<dbReference type="GO" id="GO:0006355">
    <property type="term" value="P:regulation of DNA-templated transcription"/>
    <property type="evidence" value="ECO:0007669"/>
    <property type="project" value="InterPro"/>
</dbReference>
<evidence type="ECO:0000256" key="2">
    <source>
        <dbReference type="ARBA" id="ARBA00023125"/>
    </source>
</evidence>
<dbReference type="Proteomes" id="UP000198981">
    <property type="component" value="Unassembled WGS sequence"/>
</dbReference>
<evidence type="ECO:0000313" key="5">
    <source>
        <dbReference type="EMBL" id="SCX59500.1"/>
    </source>
</evidence>
<dbReference type="STRING" id="1960309.SAMN03159343_3941"/>
<dbReference type="InterPro" id="IPR000792">
    <property type="entry name" value="Tscrpt_reg_LuxR_C"/>
</dbReference>
<dbReference type="SMART" id="SM00421">
    <property type="entry name" value="HTH_LUXR"/>
    <property type="match status" value="1"/>
</dbReference>
<gene>
    <name evidence="5" type="ORF">SAMN03159343_3941</name>
</gene>
<dbReference type="PRINTS" id="PR00038">
    <property type="entry name" value="HTHLUXR"/>
</dbReference>
<dbReference type="SUPFAM" id="SSF46894">
    <property type="entry name" value="C-terminal effector domain of the bipartite response regulators"/>
    <property type="match status" value="1"/>
</dbReference>
<proteinExistence type="predicted"/>
<accession>A0A1G4Z1C2</accession>
<dbReference type="Gene3D" id="1.10.10.10">
    <property type="entry name" value="Winged helix-like DNA-binding domain superfamily/Winged helix DNA-binding domain"/>
    <property type="match status" value="1"/>
</dbReference>
<dbReference type="InterPro" id="IPR016032">
    <property type="entry name" value="Sig_transdc_resp-reg_C-effctor"/>
</dbReference>
<dbReference type="InterPro" id="IPR036388">
    <property type="entry name" value="WH-like_DNA-bd_sf"/>
</dbReference>
<keyword evidence="3" id="KW-0804">Transcription</keyword>
<dbReference type="GO" id="GO:0003677">
    <property type="term" value="F:DNA binding"/>
    <property type="evidence" value="ECO:0007669"/>
    <property type="project" value="UniProtKB-KW"/>
</dbReference>
<dbReference type="PROSITE" id="PS00622">
    <property type="entry name" value="HTH_LUXR_1"/>
    <property type="match status" value="1"/>
</dbReference>
<feature type="domain" description="HTH luxR-type" evidence="4">
    <location>
        <begin position="241"/>
        <end position="306"/>
    </location>
</feature>
<keyword evidence="2 5" id="KW-0238">DNA-binding</keyword>
<keyword evidence="1" id="KW-0805">Transcription regulation</keyword>
<dbReference type="Pfam" id="PF00196">
    <property type="entry name" value="GerE"/>
    <property type="match status" value="1"/>
</dbReference>
<sequence>MPGCGMPSRVATALHVRAAADAVVEGGSAADRAGTVLESLVDLVGSGWAAVQRWDPVAGRHATVLSTGYSADTVRGIEECFHADPLFDLVGRTALRVRDIPADRRHGPVFDRVIDAGGFTDGVSVCLTAGRRYVGSLHASTRAAGVADEAAQLLTLLRPDLAALVDPLDGWSGATVDDAVDAFAWHATSGRVVLLTAGARVDLRPALSPAAAGARLLLAPRGLVAVEVRRAGRWWVAEHRPAPAPGGLSPRELEVLAEVTTGATNRAIAARLAIRERTVEAHLAHLSVKLGVQSRAAAAGLAARLGLVRV</sequence>
<protein>
    <submittedName>
        <fullName evidence="5">DNA-binding response regulator, NarL/FixJ family, contains REC and HTH domains</fullName>
    </submittedName>
</protein>
<dbReference type="AlphaFoldDB" id="A0A1G4Z1C2"/>
<dbReference type="PANTHER" id="PTHR44688">
    <property type="entry name" value="DNA-BINDING TRANSCRIPTIONAL ACTIVATOR DEVR_DOSR"/>
    <property type="match status" value="1"/>
</dbReference>
<organism evidence="5 6">
    <name type="scientific">Klenkia marina</name>
    <dbReference type="NCBI Taxonomy" id="1960309"/>
    <lineage>
        <taxon>Bacteria</taxon>
        <taxon>Bacillati</taxon>
        <taxon>Actinomycetota</taxon>
        <taxon>Actinomycetes</taxon>
        <taxon>Geodermatophilales</taxon>
        <taxon>Geodermatophilaceae</taxon>
        <taxon>Klenkia</taxon>
    </lineage>
</organism>
<dbReference type="EMBL" id="FMUH01000008">
    <property type="protein sequence ID" value="SCX59500.1"/>
    <property type="molecule type" value="Genomic_DNA"/>
</dbReference>